<name>A0A830EKD2_9EURY</name>
<evidence type="ECO:0000313" key="2">
    <source>
        <dbReference type="EMBL" id="GGJ13968.1"/>
    </source>
</evidence>
<gene>
    <name evidence="2" type="ORF">GCM10008995_24780</name>
</gene>
<keyword evidence="3" id="KW-1185">Reference proteome</keyword>
<evidence type="ECO:0000256" key="1">
    <source>
        <dbReference type="SAM" id="Phobius"/>
    </source>
</evidence>
<evidence type="ECO:0000313" key="3">
    <source>
        <dbReference type="Proteomes" id="UP000653099"/>
    </source>
</evidence>
<reference evidence="2" key="1">
    <citation type="journal article" date="2014" name="Int. J. Syst. Evol. Microbiol.">
        <title>Complete genome sequence of Corynebacterium casei LMG S-19264T (=DSM 44701T), isolated from a smear-ripened cheese.</title>
        <authorList>
            <consortium name="US DOE Joint Genome Institute (JGI-PGF)"/>
            <person name="Walter F."/>
            <person name="Albersmeier A."/>
            <person name="Kalinowski J."/>
            <person name="Ruckert C."/>
        </authorList>
    </citation>
    <scope>NUCLEOTIDE SEQUENCE</scope>
    <source>
        <strain evidence="2">JCM 14359</strain>
    </source>
</reference>
<feature type="transmembrane region" description="Helical" evidence="1">
    <location>
        <begin position="12"/>
        <end position="38"/>
    </location>
</feature>
<dbReference type="RefSeq" id="WP_188787880.1">
    <property type="nucleotide sequence ID" value="NZ_BMOC01000018.1"/>
</dbReference>
<feature type="transmembrane region" description="Helical" evidence="1">
    <location>
        <begin position="44"/>
        <end position="63"/>
    </location>
</feature>
<organism evidence="2 3">
    <name type="scientific">Halobellus salinus</name>
    <dbReference type="NCBI Taxonomy" id="931585"/>
    <lineage>
        <taxon>Archaea</taxon>
        <taxon>Methanobacteriati</taxon>
        <taxon>Methanobacteriota</taxon>
        <taxon>Stenosarchaea group</taxon>
        <taxon>Halobacteria</taxon>
        <taxon>Halobacteriales</taxon>
        <taxon>Haloferacaceae</taxon>
        <taxon>Halobellus</taxon>
    </lineage>
</organism>
<reference evidence="2" key="2">
    <citation type="submission" date="2020-09" db="EMBL/GenBank/DDBJ databases">
        <authorList>
            <person name="Sun Q."/>
            <person name="Ohkuma M."/>
        </authorList>
    </citation>
    <scope>NUCLEOTIDE SEQUENCE</scope>
    <source>
        <strain evidence="2">JCM 14359</strain>
    </source>
</reference>
<sequence length="71" mass="7318">MTGNPLRIETSGGVLVGFVVLAVVVFELRTVLGMLFGIDVSGVVYFPVALAVLVGLLVAENALRSVGSKEG</sequence>
<proteinExistence type="predicted"/>
<dbReference type="Proteomes" id="UP000653099">
    <property type="component" value="Unassembled WGS sequence"/>
</dbReference>
<protein>
    <recommendedName>
        <fullName evidence="4">CbaC protein</fullName>
    </recommendedName>
</protein>
<keyword evidence="1" id="KW-0812">Transmembrane</keyword>
<dbReference type="EMBL" id="BMOC01000018">
    <property type="protein sequence ID" value="GGJ13968.1"/>
    <property type="molecule type" value="Genomic_DNA"/>
</dbReference>
<comment type="caution">
    <text evidence="2">The sequence shown here is derived from an EMBL/GenBank/DDBJ whole genome shotgun (WGS) entry which is preliminary data.</text>
</comment>
<evidence type="ECO:0008006" key="4">
    <source>
        <dbReference type="Google" id="ProtNLM"/>
    </source>
</evidence>
<dbReference type="AlphaFoldDB" id="A0A830EKD2"/>
<keyword evidence="1" id="KW-1133">Transmembrane helix</keyword>
<accession>A0A830EKD2</accession>
<keyword evidence="1" id="KW-0472">Membrane</keyword>